<accession>A0A0G1DTB8</accession>
<keyword evidence="1" id="KW-0472">Membrane</keyword>
<organism evidence="2 3">
    <name type="scientific">Candidatus Nomurabacteria bacterium GW2011_GWA2_43_15</name>
    <dbReference type="NCBI Taxonomy" id="1618738"/>
    <lineage>
        <taxon>Bacteria</taxon>
        <taxon>Candidatus Nomuraibacteriota</taxon>
    </lineage>
</organism>
<sequence length="119" mass="13592">MEETRLVLEQAKPVLALGFANLDWPEIFVVIGAMIISFATSTWLHYILRKKLRASYQAIITRDGKNLLAMLGQGIEELEILSASENQKNITDKAYSIQKLKNLILKMDQYITQEIKKLP</sequence>
<comment type="caution">
    <text evidence="2">The sequence shown here is derived from an EMBL/GenBank/DDBJ whole genome shotgun (WGS) entry which is preliminary data.</text>
</comment>
<feature type="transmembrane region" description="Helical" evidence="1">
    <location>
        <begin position="27"/>
        <end position="48"/>
    </location>
</feature>
<dbReference type="AlphaFoldDB" id="A0A0G1DTB8"/>
<dbReference type="STRING" id="1618738.UV76_C0006G0014"/>
<dbReference type="Proteomes" id="UP000034646">
    <property type="component" value="Unassembled WGS sequence"/>
</dbReference>
<keyword evidence="1" id="KW-1133">Transmembrane helix</keyword>
<name>A0A0G1DTB8_9BACT</name>
<evidence type="ECO:0000313" key="2">
    <source>
        <dbReference type="EMBL" id="KKT00880.1"/>
    </source>
</evidence>
<proteinExistence type="predicted"/>
<evidence type="ECO:0000313" key="3">
    <source>
        <dbReference type="Proteomes" id="UP000034646"/>
    </source>
</evidence>
<gene>
    <name evidence="2" type="ORF">UV76_C0006G0014</name>
</gene>
<dbReference type="EMBL" id="LCFS01000006">
    <property type="protein sequence ID" value="KKT00880.1"/>
    <property type="molecule type" value="Genomic_DNA"/>
</dbReference>
<evidence type="ECO:0000256" key="1">
    <source>
        <dbReference type="SAM" id="Phobius"/>
    </source>
</evidence>
<reference evidence="2 3" key="1">
    <citation type="journal article" date="2015" name="Nature">
        <title>rRNA introns, odd ribosomes, and small enigmatic genomes across a large radiation of phyla.</title>
        <authorList>
            <person name="Brown C.T."/>
            <person name="Hug L.A."/>
            <person name="Thomas B.C."/>
            <person name="Sharon I."/>
            <person name="Castelle C.J."/>
            <person name="Singh A."/>
            <person name="Wilkins M.J."/>
            <person name="Williams K.H."/>
            <person name="Banfield J.F."/>
        </authorList>
    </citation>
    <scope>NUCLEOTIDE SEQUENCE [LARGE SCALE GENOMIC DNA]</scope>
</reference>
<protein>
    <submittedName>
        <fullName evidence="2">Uncharacterized protein</fullName>
    </submittedName>
</protein>
<keyword evidence="1" id="KW-0812">Transmembrane</keyword>